<feature type="domain" description="Reverse transcriptase RNase H-like" evidence="10">
    <location>
        <begin position="228"/>
        <end position="323"/>
    </location>
</feature>
<keyword evidence="1" id="KW-0645">Protease</keyword>
<evidence type="ECO:0000256" key="1">
    <source>
        <dbReference type="ARBA" id="ARBA00022670"/>
    </source>
</evidence>
<dbReference type="GO" id="GO:0004190">
    <property type="term" value="F:aspartic-type endopeptidase activity"/>
    <property type="evidence" value="ECO:0007669"/>
    <property type="project" value="UniProtKB-KW"/>
</dbReference>
<dbReference type="GO" id="GO:0004519">
    <property type="term" value="F:endonuclease activity"/>
    <property type="evidence" value="ECO:0007669"/>
    <property type="project" value="UniProtKB-KW"/>
</dbReference>
<keyword evidence="3" id="KW-0548">Nucleotidyltransferase</keyword>
<dbReference type="InterPro" id="IPR043502">
    <property type="entry name" value="DNA/RNA_pol_sf"/>
</dbReference>
<evidence type="ECO:0000259" key="9">
    <source>
        <dbReference type="Pfam" id="PF00078"/>
    </source>
</evidence>
<dbReference type="SUPFAM" id="SSF56672">
    <property type="entry name" value="DNA/RNA polymerases"/>
    <property type="match status" value="1"/>
</dbReference>
<proteinExistence type="predicted"/>
<dbReference type="PANTHER" id="PTHR33064:SF37">
    <property type="entry name" value="RIBONUCLEASE H"/>
    <property type="match status" value="1"/>
</dbReference>
<keyword evidence="7" id="KW-0378">Hydrolase</keyword>
<feature type="domain" description="Reverse transcriptase" evidence="9">
    <location>
        <begin position="74"/>
        <end position="184"/>
    </location>
</feature>
<evidence type="ECO:0000313" key="12">
    <source>
        <dbReference type="Proteomes" id="UP000054107"/>
    </source>
</evidence>
<keyword evidence="6" id="KW-0255">Endonuclease</keyword>
<evidence type="ECO:0000259" key="10">
    <source>
        <dbReference type="Pfam" id="PF17917"/>
    </source>
</evidence>
<dbReference type="Pfam" id="PF17917">
    <property type="entry name" value="RT_RNaseH"/>
    <property type="match status" value="1"/>
</dbReference>
<keyword evidence="8" id="KW-0695">RNA-directed DNA polymerase</keyword>
<evidence type="ECO:0000256" key="8">
    <source>
        <dbReference type="ARBA" id="ARBA00022918"/>
    </source>
</evidence>
<dbReference type="InterPro" id="IPR041373">
    <property type="entry name" value="RT_RNaseH"/>
</dbReference>
<gene>
    <name evidence="11" type="primary">PARPA_05921.1 scaffold 20170</name>
</gene>
<keyword evidence="4" id="KW-0540">Nuclease</keyword>
<dbReference type="InterPro" id="IPR043128">
    <property type="entry name" value="Rev_trsase/Diguanyl_cyclase"/>
</dbReference>
<keyword evidence="12" id="KW-1185">Reference proteome</keyword>
<dbReference type="CDD" id="cd09274">
    <property type="entry name" value="RNase_HI_RT_Ty3"/>
    <property type="match status" value="1"/>
</dbReference>
<evidence type="ECO:0000256" key="4">
    <source>
        <dbReference type="ARBA" id="ARBA00022722"/>
    </source>
</evidence>
<sequence>MKQKTQELAGKIESGKECQDWHSEKDGQNIFVHIMTNNSQDVKDTKQQQMVFAGRINQETGWFLQVFCRLLKPEQGFWQLPLNSEDGSAKNTAFQANGSLYEWVSMPYGCVNGPASFNRLMTIVLLRGLERTIFFCDNVCIFSKNIEQHKEDVVRFFGLLEKYNLRINKKKCKWFSKEVKFLGFLVSGEGIRSNPEKVKAVKEWKAPTNKKDKLRSSFAPNSSIHPNPQLPYDLHCDAFDVGLGAFVVQLGRPIAFASRTLKSAETNYTTTEKECLAIVWALKQFHPYLYGSKFTIFTDHAALKSIMSTKLPRGRLAQWIMALIQDVNAQDFELKDINLSMFQDLQKVDPTVKFILRDGVRKPYVWHNGLVCYSEGNKLLPFVPAGLMSKFCTMCTPRTLQNISVWKRRWPRPRK</sequence>
<dbReference type="STRING" id="35722.A0A0B7NAG6"/>
<evidence type="ECO:0008006" key="13">
    <source>
        <dbReference type="Google" id="ProtNLM"/>
    </source>
</evidence>
<dbReference type="Pfam" id="PF00078">
    <property type="entry name" value="RVT_1"/>
    <property type="match status" value="1"/>
</dbReference>
<evidence type="ECO:0000256" key="2">
    <source>
        <dbReference type="ARBA" id="ARBA00022679"/>
    </source>
</evidence>
<reference evidence="11 12" key="1">
    <citation type="submission" date="2014-09" db="EMBL/GenBank/DDBJ databases">
        <authorList>
            <person name="Ellenberger Sabrina"/>
        </authorList>
    </citation>
    <scope>NUCLEOTIDE SEQUENCE [LARGE SCALE GENOMIC DNA]</scope>
    <source>
        <strain evidence="11 12">CBS 412.66</strain>
    </source>
</reference>
<dbReference type="EMBL" id="LN727224">
    <property type="protein sequence ID" value="CEP12014.1"/>
    <property type="molecule type" value="Genomic_DNA"/>
</dbReference>
<evidence type="ECO:0000256" key="7">
    <source>
        <dbReference type="ARBA" id="ARBA00022801"/>
    </source>
</evidence>
<dbReference type="PANTHER" id="PTHR33064">
    <property type="entry name" value="POL PROTEIN"/>
    <property type="match status" value="1"/>
</dbReference>
<dbReference type="Gene3D" id="3.30.70.270">
    <property type="match status" value="1"/>
</dbReference>
<name>A0A0B7NAG6_9FUNG</name>
<dbReference type="FunFam" id="3.10.20.370:FF:000001">
    <property type="entry name" value="Retrovirus-related Pol polyprotein from transposon 17.6-like protein"/>
    <property type="match status" value="1"/>
</dbReference>
<dbReference type="OrthoDB" id="427924at2759"/>
<evidence type="ECO:0000313" key="11">
    <source>
        <dbReference type="EMBL" id="CEP12014.1"/>
    </source>
</evidence>
<dbReference type="GO" id="GO:0006508">
    <property type="term" value="P:proteolysis"/>
    <property type="evidence" value="ECO:0007669"/>
    <property type="project" value="UniProtKB-KW"/>
</dbReference>
<dbReference type="InterPro" id="IPR051320">
    <property type="entry name" value="Viral_Replic_Matur_Polypro"/>
</dbReference>
<keyword evidence="2" id="KW-0808">Transferase</keyword>
<dbReference type="AlphaFoldDB" id="A0A0B7NAG6"/>
<dbReference type="InterPro" id="IPR000477">
    <property type="entry name" value="RT_dom"/>
</dbReference>
<keyword evidence="5" id="KW-0064">Aspartyl protease</keyword>
<accession>A0A0B7NAG6</accession>
<evidence type="ECO:0000256" key="5">
    <source>
        <dbReference type="ARBA" id="ARBA00022750"/>
    </source>
</evidence>
<dbReference type="Gene3D" id="3.10.10.10">
    <property type="entry name" value="HIV Type 1 Reverse Transcriptase, subunit A, domain 1"/>
    <property type="match status" value="1"/>
</dbReference>
<organism evidence="11 12">
    <name type="scientific">Parasitella parasitica</name>
    <dbReference type="NCBI Taxonomy" id="35722"/>
    <lineage>
        <taxon>Eukaryota</taxon>
        <taxon>Fungi</taxon>
        <taxon>Fungi incertae sedis</taxon>
        <taxon>Mucoromycota</taxon>
        <taxon>Mucoromycotina</taxon>
        <taxon>Mucoromycetes</taxon>
        <taxon>Mucorales</taxon>
        <taxon>Mucorineae</taxon>
        <taxon>Mucoraceae</taxon>
        <taxon>Parasitella</taxon>
    </lineage>
</organism>
<dbReference type="GO" id="GO:0003964">
    <property type="term" value="F:RNA-directed DNA polymerase activity"/>
    <property type="evidence" value="ECO:0007669"/>
    <property type="project" value="UniProtKB-KW"/>
</dbReference>
<dbReference type="Proteomes" id="UP000054107">
    <property type="component" value="Unassembled WGS sequence"/>
</dbReference>
<protein>
    <recommendedName>
        <fullName evidence="13">Reverse transcriptase domain-containing protein</fullName>
    </recommendedName>
</protein>
<dbReference type="CDD" id="cd01647">
    <property type="entry name" value="RT_LTR"/>
    <property type="match status" value="1"/>
</dbReference>
<evidence type="ECO:0000256" key="3">
    <source>
        <dbReference type="ARBA" id="ARBA00022695"/>
    </source>
</evidence>
<evidence type="ECO:0000256" key="6">
    <source>
        <dbReference type="ARBA" id="ARBA00022759"/>
    </source>
</evidence>